<dbReference type="Proteomes" id="UP000297890">
    <property type="component" value="Unassembled WGS sequence"/>
</dbReference>
<evidence type="ECO:0000256" key="1">
    <source>
        <dbReference type="ARBA" id="ARBA00005189"/>
    </source>
</evidence>
<comment type="pathway">
    <text evidence="1">Lipid metabolism.</text>
</comment>
<proteinExistence type="predicted"/>
<keyword evidence="2 5" id="KW-0808">Transferase</keyword>
<sequence>MNAGERKLGMIQTLRCVLFIALLATSVILWAPVILASRPLAHRLRYRLALMWLQFHAALLRWVVGLRHAVSGLEHLPAGPAVVLCKHQSTLETFLLPLILPRQTWVLKRELLRIPLFGPSLASFHPIAIDREQPRAALKELLRQGQERLGMGLWVVVYPEGTRVAPGESRPYNKGGVWLAQRAGVPVVPIAVNTGLFWPGATWRIRPGTARLAIGPPLDVQGQDVETINAQAQAWIEQTSASLAKITR</sequence>
<reference evidence="5 6" key="1">
    <citation type="journal article" date="2019" name="ISME J.">
        <title>Candidatus Macondimonas diazotrophica, a novel gammaproteobacterial genus dominating crude-oil-contaminated coastal sediments.</title>
        <authorList>
            <person name="Karthikeyan S."/>
            <person name="Konstantinidis K."/>
        </authorList>
    </citation>
    <scope>NUCLEOTIDE SEQUENCE [LARGE SCALE GENOMIC DNA]</scope>
    <source>
        <strain evidence="5 6">KTK01</strain>
    </source>
</reference>
<dbReference type="SUPFAM" id="SSF69593">
    <property type="entry name" value="Glycerol-3-phosphate (1)-acyltransferase"/>
    <property type="match status" value="1"/>
</dbReference>
<evidence type="ECO:0000313" key="6">
    <source>
        <dbReference type="Proteomes" id="UP000297890"/>
    </source>
</evidence>
<evidence type="ECO:0000259" key="4">
    <source>
        <dbReference type="SMART" id="SM00563"/>
    </source>
</evidence>
<dbReference type="OrthoDB" id="9812274at2"/>
<keyword evidence="6" id="KW-1185">Reference proteome</keyword>
<dbReference type="CDD" id="cd07989">
    <property type="entry name" value="LPLAT_AGPAT-like"/>
    <property type="match status" value="1"/>
</dbReference>
<dbReference type="SMART" id="SM00563">
    <property type="entry name" value="PlsC"/>
    <property type="match status" value="1"/>
</dbReference>
<dbReference type="AlphaFoldDB" id="A0A4Z0F9K5"/>
<dbReference type="GO" id="GO:0006654">
    <property type="term" value="P:phosphatidic acid biosynthetic process"/>
    <property type="evidence" value="ECO:0007669"/>
    <property type="project" value="TreeGrafter"/>
</dbReference>
<dbReference type="PANTHER" id="PTHR10434">
    <property type="entry name" value="1-ACYL-SN-GLYCEROL-3-PHOSPHATE ACYLTRANSFERASE"/>
    <property type="match status" value="1"/>
</dbReference>
<feature type="domain" description="Phospholipid/glycerol acyltransferase" evidence="4">
    <location>
        <begin position="81"/>
        <end position="195"/>
    </location>
</feature>
<dbReference type="InterPro" id="IPR002123">
    <property type="entry name" value="Plipid/glycerol_acylTrfase"/>
</dbReference>
<evidence type="ECO:0000313" key="5">
    <source>
        <dbReference type="EMBL" id="TFZ83064.1"/>
    </source>
</evidence>
<dbReference type="GO" id="GO:0003841">
    <property type="term" value="F:1-acylglycerol-3-phosphate O-acyltransferase activity"/>
    <property type="evidence" value="ECO:0007669"/>
    <property type="project" value="TreeGrafter"/>
</dbReference>
<gene>
    <name evidence="5" type="ORF">E4680_05375</name>
</gene>
<dbReference type="Pfam" id="PF01553">
    <property type="entry name" value="Acyltransferase"/>
    <property type="match status" value="1"/>
</dbReference>
<evidence type="ECO:0000256" key="2">
    <source>
        <dbReference type="ARBA" id="ARBA00022679"/>
    </source>
</evidence>
<dbReference type="PANTHER" id="PTHR10434:SF40">
    <property type="entry name" value="1-ACYL-SN-GLYCEROL-3-PHOSPHATE ACYLTRANSFERASE"/>
    <property type="match status" value="1"/>
</dbReference>
<dbReference type="RefSeq" id="WP_135281364.1">
    <property type="nucleotide sequence ID" value="NZ_SRIO01000005.1"/>
</dbReference>
<comment type="caution">
    <text evidence="5">The sequence shown here is derived from an EMBL/GenBank/DDBJ whole genome shotgun (WGS) entry which is preliminary data.</text>
</comment>
<protein>
    <submittedName>
        <fullName evidence="5">1-acyl-sn-glycerol-3-phosphate acyltransferase</fullName>
    </submittedName>
</protein>
<evidence type="ECO:0000256" key="3">
    <source>
        <dbReference type="ARBA" id="ARBA00023315"/>
    </source>
</evidence>
<dbReference type="EMBL" id="SRIO01000005">
    <property type="protein sequence ID" value="TFZ83064.1"/>
    <property type="molecule type" value="Genomic_DNA"/>
</dbReference>
<accession>A0A4Z0F9K5</accession>
<organism evidence="5 6">
    <name type="scientific">Candidatus Macondimonas diazotrophica</name>
    <dbReference type="NCBI Taxonomy" id="2305248"/>
    <lineage>
        <taxon>Bacteria</taxon>
        <taxon>Pseudomonadati</taxon>
        <taxon>Pseudomonadota</taxon>
        <taxon>Gammaproteobacteria</taxon>
        <taxon>Chromatiales</taxon>
        <taxon>Ectothiorhodospiraceae</taxon>
        <taxon>Candidatus Macondimonas</taxon>
    </lineage>
</organism>
<name>A0A4Z0F9K5_9GAMM</name>
<keyword evidence="3 5" id="KW-0012">Acyltransferase</keyword>